<sequence>MPLLSIDVDTDLKLPAAPPPQDMEKEETPELPGEPKDVNPVSKEAKPPPKAGKWVKEEEKGTAPRLRLPRVLLRSPKKFSNGSPKKSNEKGSRPPKNSLKTSAGSRKEKTYWKASWNGLPAAPPPPTSPTSPQRSYTSRLRASERTS</sequence>
<protein>
    <submittedName>
        <fullName evidence="2">Uncharacterized protein</fullName>
    </submittedName>
</protein>
<name>A0A8C9CSC2_PERMB</name>
<feature type="compositionally biased region" description="Low complexity" evidence="1">
    <location>
        <begin position="64"/>
        <end position="74"/>
    </location>
</feature>
<feature type="compositionally biased region" description="Basic and acidic residues" evidence="1">
    <location>
        <begin position="22"/>
        <end position="47"/>
    </location>
</feature>
<proteinExistence type="predicted"/>
<dbReference type="AlphaFoldDB" id="A0A8C9CSC2"/>
<evidence type="ECO:0000313" key="2">
    <source>
        <dbReference type="Ensembl" id="ENSPEMP00000036219.1"/>
    </source>
</evidence>
<reference evidence="2 3" key="1">
    <citation type="submission" date="2018-10" db="EMBL/GenBank/DDBJ databases">
        <title>Improved assembly of the deer mouse Peromyscus maniculatus genome.</title>
        <authorList>
            <person name="Lassance J.-M."/>
            <person name="Hoekstra H.E."/>
        </authorList>
    </citation>
    <scope>NUCLEOTIDE SEQUENCE [LARGE SCALE GENOMIC DNA]</scope>
</reference>
<evidence type="ECO:0000313" key="3">
    <source>
        <dbReference type="Proteomes" id="UP000694547"/>
    </source>
</evidence>
<dbReference type="Proteomes" id="UP000694547">
    <property type="component" value="Chromosome 13"/>
</dbReference>
<dbReference type="Ensembl" id="ENSPEMT00000033598.1">
    <property type="protein sequence ID" value="ENSPEMP00000036219.1"/>
    <property type="gene ID" value="ENSPEMG00000031422.1"/>
</dbReference>
<accession>A0A8C9CSC2</accession>
<dbReference type="GeneTree" id="ENSGT00960000189764"/>
<keyword evidence="3" id="KW-1185">Reference proteome</keyword>
<reference evidence="2" key="2">
    <citation type="submission" date="2025-08" db="UniProtKB">
        <authorList>
            <consortium name="Ensembl"/>
        </authorList>
    </citation>
    <scope>IDENTIFICATION</scope>
</reference>
<evidence type="ECO:0000256" key="1">
    <source>
        <dbReference type="SAM" id="MobiDB-lite"/>
    </source>
</evidence>
<reference evidence="2" key="3">
    <citation type="submission" date="2025-09" db="UniProtKB">
        <authorList>
            <consortium name="Ensembl"/>
        </authorList>
    </citation>
    <scope>IDENTIFICATION</scope>
</reference>
<organism evidence="2 3">
    <name type="scientific">Peromyscus maniculatus bairdii</name>
    <name type="common">Prairie deer mouse</name>
    <dbReference type="NCBI Taxonomy" id="230844"/>
    <lineage>
        <taxon>Eukaryota</taxon>
        <taxon>Metazoa</taxon>
        <taxon>Chordata</taxon>
        <taxon>Craniata</taxon>
        <taxon>Vertebrata</taxon>
        <taxon>Euteleostomi</taxon>
        <taxon>Mammalia</taxon>
        <taxon>Eutheria</taxon>
        <taxon>Euarchontoglires</taxon>
        <taxon>Glires</taxon>
        <taxon>Rodentia</taxon>
        <taxon>Myomorpha</taxon>
        <taxon>Muroidea</taxon>
        <taxon>Cricetidae</taxon>
        <taxon>Neotominae</taxon>
        <taxon>Peromyscus</taxon>
    </lineage>
</organism>
<feature type="region of interest" description="Disordered" evidence="1">
    <location>
        <begin position="1"/>
        <end position="147"/>
    </location>
</feature>